<evidence type="ECO:0008006" key="3">
    <source>
        <dbReference type="Google" id="ProtNLM"/>
    </source>
</evidence>
<dbReference type="SUPFAM" id="SSF50978">
    <property type="entry name" value="WD40 repeat-like"/>
    <property type="match status" value="1"/>
</dbReference>
<dbReference type="Gene3D" id="2.130.10.10">
    <property type="entry name" value="YVTN repeat-like/Quinoprotein amine dehydrogenase"/>
    <property type="match status" value="1"/>
</dbReference>
<dbReference type="Proteomes" id="UP000179807">
    <property type="component" value="Unassembled WGS sequence"/>
</dbReference>
<dbReference type="GeneID" id="94847551"/>
<accession>A0A1J4J3K0</accession>
<evidence type="ECO:0000313" key="1">
    <source>
        <dbReference type="EMBL" id="OHS94032.1"/>
    </source>
</evidence>
<comment type="caution">
    <text evidence="1">The sequence shown here is derived from an EMBL/GenBank/DDBJ whole genome shotgun (WGS) entry which is preliminary data.</text>
</comment>
<proteinExistence type="predicted"/>
<dbReference type="InterPro" id="IPR036322">
    <property type="entry name" value="WD40_repeat_dom_sf"/>
</dbReference>
<dbReference type="RefSeq" id="XP_068347169.1">
    <property type="nucleotide sequence ID" value="XM_068512847.1"/>
</dbReference>
<dbReference type="InterPro" id="IPR015943">
    <property type="entry name" value="WD40/YVTN_repeat-like_dom_sf"/>
</dbReference>
<dbReference type="AlphaFoldDB" id="A0A1J4J3K0"/>
<organism evidence="1 2">
    <name type="scientific">Tritrichomonas foetus</name>
    <dbReference type="NCBI Taxonomy" id="1144522"/>
    <lineage>
        <taxon>Eukaryota</taxon>
        <taxon>Metamonada</taxon>
        <taxon>Parabasalia</taxon>
        <taxon>Tritrichomonadida</taxon>
        <taxon>Tritrichomonadidae</taxon>
        <taxon>Tritrichomonas</taxon>
    </lineage>
</organism>
<keyword evidence="2" id="KW-1185">Reference proteome</keyword>
<dbReference type="VEuPathDB" id="TrichDB:TRFO_39800"/>
<dbReference type="EMBL" id="MLAK01001356">
    <property type="protein sequence ID" value="OHS94032.1"/>
    <property type="molecule type" value="Genomic_DNA"/>
</dbReference>
<sequence length="301" mass="34431">MNHRNSIILRANQDSSQAISFKRFENEGKVMIYNIDKNRNCNLTCECQVSENNVDIIDCVFFPCAYGNIIAFGMADHSIIFKKENFNGESLQYETIEMENDDTDSSNSSQLPQFGSNLRISLHPPELNLGFISTDGIIHIFFIDYGNKIKLIPIRRYRNNEIFLWFNFNDNSSIWCATQNKIHKYALNSFDSKIEKILPTKLQLKNDESELKFIDASISPVKFENDERVAVLMSDGNVHIFLGNPGSQHPVSKIESEIENPLSVEWSPLGTRIAICSEVSSPKCYIESTYNVWNEIETSTK</sequence>
<protein>
    <recommendedName>
        <fullName evidence="3">Anaphase-promoting complex subunit 4 WD40 domain-containing protein</fullName>
    </recommendedName>
</protein>
<reference evidence="1" key="1">
    <citation type="submission" date="2016-10" db="EMBL/GenBank/DDBJ databases">
        <authorList>
            <person name="Benchimol M."/>
            <person name="Almeida L.G."/>
            <person name="Vasconcelos A.T."/>
            <person name="Perreira-Neves A."/>
            <person name="Rosa I.A."/>
            <person name="Tasca T."/>
            <person name="Bogo M.R."/>
            <person name="de Souza W."/>
        </authorList>
    </citation>
    <scope>NUCLEOTIDE SEQUENCE [LARGE SCALE GENOMIC DNA]</scope>
    <source>
        <strain evidence="1">K</strain>
    </source>
</reference>
<name>A0A1J4J3K0_9EUKA</name>
<evidence type="ECO:0000313" key="2">
    <source>
        <dbReference type="Proteomes" id="UP000179807"/>
    </source>
</evidence>
<gene>
    <name evidence="1" type="ORF">TRFO_39800</name>
</gene>